<dbReference type="InParanoid" id="A0A7M7KHW7"/>
<dbReference type="GO" id="GO:0030897">
    <property type="term" value="C:HOPS complex"/>
    <property type="evidence" value="ECO:0007669"/>
    <property type="project" value="TreeGrafter"/>
</dbReference>
<dbReference type="OrthoDB" id="26184at2759"/>
<dbReference type="InterPro" id="IPR057307">
    <property type="entry name" value="PEP5_VPS11_N"/>
</dbReference>
<keyword evidence="8" id="KW-0653">Protein transport</keyword>
<evidence type="ECO:0000256" key="8">
    <source>
        <dbReference type="ARBA" id="ARBA00022927"/>
    </source>
</evidence>
<dbReference type="GO" id="GO:0008270">
    <property type="term" value="F:zinc ion binding"/>
    <property type="evidence" value="ECO:0007669"/>
    <property type="project" value="UniProtKB-KW"/>
</dbReference>
<keyword evidence="5" id="KW-0479">Metal-binding</keyword>
<dbReference type="Proteomes" id="UP000594260">
    <property type="component" value="Unplaced"/>
</dbReference>
<evidence type="ECO:0000256" key="15">
    <source>
        <dbReference type="SAM" id="MobiDB-lite"/>
    </source>
</evidence>
<name>A0A7M7KHW7_VARDE</name>
<dbReference type="CTD" id="55823"/>
<keyword evidence="4" id="KW-0813">Transport</keyword>
<evidence type="ECO:0000256" key="4">
    <source>
        <dbReference type="ARBA" id="ARBA00022448"/>
    </source>
</evidence>
<dbReference type="GO" id="GO:0031902">
    <property type="term" value="C:late endosome membrane"/>
    <property type="evidence" value="ECO:0007669"/>
    <property type="project" value="UniProtKB-SubCell"/>
</dbReference>
<dbReference type="Gene3D" id="3.30.40.10">
    <property type="entry name" value="Zinc/RING finger domain, C3HC4 (zinc finger)"/>
    <property type="match status" value="1"/>
</dbReference>
<dbReference type="Pfam" id="PF23356">
    <property type="entry name" value="TPR_PEP5_VPS11"/>
    <property type="match status" value="1"/>
</dbReference>
<evidence type="ECO:0000256" key="5">
    <source>
        <dbReference type="ARBA" id="ARBA00022723"/>
    </source>
</evidence>
<dbReference type="RefSeq" id="XP_022667024.1">
    <property type="nucleotide sequence ID" value="XM_022811289.1"/>
</dbReference>
<dbReference type="InterPro" id="IPR016528">
    <property type="entry name" value="VPS11"/>
</dbReference>
<dbReference type="InterPro" id="IPR036322">
    <property type="entry name" value="WD40_repeat_dom_sf"/>
</dbReference>
<keyword evidence="10" id="KW-0458">Lysosome</keyword>
<dbReference type="GO" id="GO:0006886">
    <property type="term" value="P:intracellular protein transport"/>
    <property type="evidence" value="ECO:0007669"/>
    <property type="project" value="UniProtKB-UniRule"/>
</dbReference>
<evidence type="ECO:0000256" key="3">
    <source>
        <dbReference type="ARBA" id="ARBA00007070"/>
    </source>
</evidence>
<dbReference type="SUPFAM" id="SSF50978">
    <property type="entry name" value="WD40 repeat-like"/>
    <property type="match status" value="1"/>
</dbReference>
<evidence type="ECO:0000256" key="10">
    <source>
        <dbReference type="ARBA" id="ARBA00023228"/>
    </source>
</evidence>
<sequence length="1100" mass="123938">MKMSFVQWRRFTFFDIKVIKDNNNQDQEFNYLKDVNVTCASSGGSLLVFGDSKGMIHTVNRALNVSTFQAFRVCVEHVQQMRENILVAVGSDEAGINPVIKVWNQNKQDMQGGPFCVRSMRAVIGNKPASVSAFRVNDSMNVMAVGFDDGRLLLIRCDITRGTSRQAKLLHIVIAPAPITGIEFQGSSHIFVVTTLSVHAVSLQSNAGTTTGNSSGITNNKILGEPMVCKIDSNGCKPGCCSIFEPRKENKGVQFVMGCKSAVFFYHLEGVGPCLAFEAEKELVTCFRNYLVCVVRDNDKTILNIYDIHNKYVAYSTPLVGISHVLPHWNGGELIVVTKQGRLFSLTEKSTEDRLGVLFHKNQYELAVKLAKSNNYDGIVDIFRQYGDYLYAKGDHDGAVAQYVKTIGKLEESYVIRKLLDAQKIKQLTEYLQELHKSGLAREDHTTLLLNCYTNINQIDTLSEFIKTSDLQFDVEIAIKVCRGSELYKEALYLAGKHQLTDYYLKILLENLGNFDDAIYYIERLPFEKAEENMEKYGKVLMDHSPDRTTSLLSRLCTNFEGKKSPAEKFIHIFVNKPRLLKGFLRQIIAELGDKVGRLSPIIYNTLLELELQEYVAETQPSQRTTKEIEIMCFLREKKNCYDTDLALGLCQINNFKAGILHLYEKAELYHQILSFYTDKQDFASVIEVCSRFGDTDPSLWLHALLVLAYAEHASTEQYFMSVLEHIEQHALLPAIFVVSIAARSKTATLSLLKKFLVRQLSAYADKIRTCEQTIKQLKKETEQIREQMDNIKHRPHVFQESMCSGCKIELELPSVHFLCGHSFHVNCFENFADNNEGCPSCAPESKRIVDQQRQMDEAMKTLDEDFSRCFADSDDVMATVAEFVAKGVFKTLDPWTEAALNDTNDYISTKRCAPKQQSIFERPSSFPVRVPEQEVVSKKSIFDKQNPFQKQESPKAANVTSLWNQTDGPVYPAAPRRAPLDSFHKTAKNVNDDTDNPFSDMYAENIHQDRRSLMDSSQGVEVTASILTNAAQRSSPARSPRPSSPRSAGRQLDKNSGAVEPTGSNPFGDEEEFNGNSTNPFKKNTDATVSNNPFGDNFD</sequence>
<feature type="compositionally biased region" description="Polar residues" evidence="15">
    <location>
        <begin position="1075"/>
        <end position="1100"/>
    </location>
</feature>
<accession>A0A7M7KHW7</accession>
<evidence type="ECO:0000256" key="7">
    <source>
        <dbReference type="ARBA" id="ARBA00022833"/>
    </source>
</evidence>
<dbReference type="InterPro" id="IPR000547">
    <property type="entry name" value="Clathrin_H-chain/VPS_repeat"/>
</dbReference>
<feature type="repeat" description="CHCR" evidence="13">
    <location>
        <begin position="403"/>
        <end position="550"/>
    </location>
</feature>
<feature type="compositionally biased region" description="Low complexity" evidence="15">
    <location>
        <begin position="1031"/>
        <end position="1049"/>
    </location>
</feature>
<protein>
    <recommendedName>
        <fullName evidence="11">Vacuolar protein sorting-associated protein 11 homolog</fullName>
    </recommendedName>
</protein>
<comment type="similarity">
    <text evidence="3 11">Belongs to the VPS11 family.</text>
</comment>
<comment type="subcellular location">
    <subcellularLocation>
        <location evidence="2">Late endosome membrane</location>
        <topology evidence="2">Peripheral membrane protein</topology>
        <orientation evidence="2">Cytoplasmic side</orientation>
    </subcellularLocation>
    <subcellularLocation>
        <location evidence="1">Lysosome</location>
    </subcellularLocation>
</comment>
<dbReference type="InterPro" id="IPR001841">
    <property type="entry name" value="Znf_RING"/>
</dbReference>
<dbReference type="Pfam" id="PF23341">
    <property type="entry name" value="PEP5_VPS11_N"/>
    <property type="match status" value="1"/>
</dbReference>
<dbReference type="AlphaFoldDB" id="A0A7M7KHW7"/>
<evidence type="ECO:0000313" key="17">
    <source>
        <dbReference type="EnsemblMetazoa" id="XP_022667024"/>
    </source>
</evidence>
<organism evidence="17 18">
    <name type="scientific">Varroa destructor</name>
    <name type="common">Honeybee mite</name>
    <dbReference type="NCBI Taxonomy" id="109461"/>
    <lineage>
        <taxon>Eukaryota</taxon>
        <taxon>Metazoa</taxon>
        <taxon>Ecdysozoa</taxon>
        <taxon>Arthropoda</taxon>
        <taxon>Chelicerata</taxon>
        <taxon>Arachnida</taxon>
        <taxon>Acari</taxon>
        <taxon>Parasitiformes</taxon>
        <taxon>Mesostigmata</taxon>
        <taxon>Gamasina</taxon>
        <taxon>Dermanyssoidea</taxon>
        <taxon>Varroidae</taxon>
        <taxon>Varroa</taxon>
    </lineage>
</organism>
<dbReference type="GO" id="GO:0048284">
    <property type="term" value="P:organelle fusion"/>
    <property type="evidence" value="ECO:0007669"/>
    <property type="project" value="TreeGrafter"/>
</dbReference>
<dbReference type="PANTHER" id="PTHR23323">
    <property type="entry name" value="VACUOLAR PROTEIN SORTING-ASSOCIATED PROTEIN"/>
    <property type="match status" value="1"/>
</dbReference>
<evidence type="ECO:0000313" key="18">
    <source>
        <dbReference type="Proteomes" id="UP000594260"/>
    </source>
</evidence>
<evidence type="ECO:0000256" key="1">
    <source>
        <dbReference type="ARBA" id="ARBA00004371"/>
    </source>
</evidence>
<dbReference type="GO" id="GO:0030674">
    <property type="term" value="F:protein-macromolecule adaptor activity"/>
    <property type="evidence" value="ECO:0007669"/>
    <property type="project" value="TreeGrafter"/>
</dbReference>
<keyword evidence="7" id="KW-0862">Zinc</keyword>
<dbReference type="GO" id="GO:0005764">
    <property type="term" value="C:lysosome"/>
    <property type="evidence" value="ECO:0007669"/>
    <property type="project" value="UniProtKB-SubCell"/>
</dbReference>
<evidence type="ECO:0000256" key="9">
    <source>
        <dbReference type="ARBA" id="ARBA00023136"/>
    </source>
</evidence>
<evidence type="ECO:0000256" key="6">
    <source>
        <dbReference type="ARBA" id="ARBA00022771"/>
    </source>
</evidence>
<dbReference type="FunCoup" id="A0A7M7KHW7">
    <property type="interactions" value="997"/>
</dbReference>
<feature type="region of interest" description="Disordered" evidence="15">
    <location>
        <begin position="1028"/>
        <end position="1100"/>
    </location>
</feature>
<keyword evidence="14" id="KW-0175">Coiled coil</keyword>
<dbReference type="EnsemblMetazoa" id="XM_022811289">
    <property type="protein sequence ID" value="XP_022667024"/>
    <property type="gene ID" value="LOC111252807"/>
</dbReference>
<dbReference type="SUPFAM" id="SSF57850">
    <property type="entry name" value="RING/U-box"/>
    <property type="match status" value="1"/>
</dbReference>
<dbReference type="GO" id="GO:0007033">
    <property type="term" value="P:vacuole organization"/>
    <property type="evidence" value="ECO:0007669"/>
    <property type="project" value="TreeGrafter"/>
</dbReference>
<reference evidence="17" key="1">
    <citation type="submission" date="2021-01" db="UniProtKB">
        <authorList>
            <consortium name="EnsemblMetazoa"/>
        </authorList>
    </citation>
    <scope>IDENTIFICATION</scope>
</reference>
<evidence type="ECO:0000256" key="11">
    <source>
        <dbReference type="PIRNR" id="PIRNR007860"/>
    </source>
</evidence>
<evidence type="ECO:0000256" key="2">
    <source>
        <dbReference type="ARBA" id="ARBA00004492"/>
    </source>
</evidence>
<dbReference type="Gene3D" id="1.25.40.10">
    <property type="entry name" value="Tetratricopeptide repeat domain"/>
    <property type="match status" value="1"/>
</dbReference>
<dbReference type="CDD" id="cd16688">
    <property type="entry name" value="RING-H2_Vps11"/>
    <property type="match status" value="1"/>
</dbReference>
<dbReference type="KEGG" id="vde:111252807"/>
<dbReference type="PANTHER" id="PTHR23323:SF24">
    <property type="entry name" value="VACUOLAR PROTEIN SORTING-ASSOCIATED PROTEIN 11 HOMOLOG"/>
    <property type="match status" value="1"/>
</dbReference>
<evidence type="ECO:0000256" key="12">
    <source>
        <dbReference type="PROSITE-ProRule" id="PRU00175"/>
    </source>
</evidence>
<evidence type="ECO:0000259" key="16">
    <source>
        <dbReference type="PROSITE" id="PS50089"/>
    </source>
</evidence>
<dbReference type="GeneID" id="111252807"/>
<dbReference type="PROSITE" id="PS50089">
    <property type="entry name" value="ZF_RING_2"/>
    <property type="match status" value="1"/>
</dbReference>
<evidence type="ECO:0000256" key="14">
    <source>
        <dbReference type="SAM" id="Coils"/>
    </source>
</evidence>
<dbReference type="InterPro" id="IPR013083">
    <property type="entry name" value="Znf_RING/FYVE/PHD"/>
</dbReference>
<feature type="domain" description="RING-type" evidence="16">
    <location>
        <begin position="804"/>
        <end position="842"/>
    </location>
</feature>
<evidence type="ECO:0000256" key="13">
    <source>
        <dbReference type="PROSITE-ProRule" id="PRU01006"/>
    </source>
</evidence>
<dbReference type="PIRSF" id="PIRSF007860">
    <property type="entry name" value="VPS11"/>
    <property type="match status" value="1"/>
</dbReference>
<keyword evidence="6 12" id="KW-0863">Zinc-finger</keyword>
<dbReference type="PROSITE" id="PS50236">
    <property type="entry name" value="CHCR"/>
    <property type="match status" value="1"/>
</dbReference>
<dbReference type="InterPro" id="IPR011990">
    <property type="entry name" value="TPR-like_helical_dom_sf"/>
</dbReference>
<dbReference type="SUPFAM" id="SSF48371">
    <property type="entry name" value="ARM repeat"/>
    <property type="match status" value="1"/>
</dbReference>
<keyword evidence="9 11" id="KW-0472">Membrane</keyword>
<dbReference type="InterPro" id="IPR016024">
    <property type="entry name" value="ARM-type_fold"/>
</dbReference>
<proteinExistence type="inferred from homology"/>
<dbReference type="GO" id="GO:0006904">
    <property type="term" value="P:vesicle docking involved in exocytosis"/>
    <property type="evidence" value="ECO:0007669"/>
    <property type="project" value="TreeGrafter"/>
</dbReference>
<dbReference type="OMA" id="ENENECP"/>
<dbReference type="GO" id="GO:0007032">
    <property type="term" value="P:endosome organization"/>
    <property type="evidence" value="ECO:0007669"/>
    <property type="project" value="TreeGrafter"/>
</dbReference>
<feature type="coiled-coil region" evidence="14">
    <location>
        <begin position="761"/>
        <end position="795"/>
    </location>
</feature>
<dbReference type="InterPro" id="IPR057308">
    <property type="entry name" value="CHCR_PEP5_VPS11"/>
</dbReference>
<keyword evidence="18" id="KW-1185">Reference proteome</keyword>